<evidence type="ECO:0000313" key="1">
    <source>
        <dbReference type="EMBL" id="SJZ78466.1"/>
    </source>
</evidence>
<dbReference type="RefSeq" id="WP_078831218.1">
    <property type="nucleotide sequence ID" value="NZ_FUWH01000004.1"/>
</dbReference>
<keyword evidence="2" id="KW-1185">Reference proteome</keyword>
<dbReference type="Proteomes" id="UP000190888">
    <property type="component" value="Unassembled WGS sequence"/>
</dbReference>
<dbReference type="EMBL" id="FUWH01000004">
    <property type="protein sequence ID" value="SJZ78466.1"/>
    <property type="molecule type" value="Genomic_DNA"/>
</dbReference>
<reference evidence="1 2" key="1">
    <citation type="submission" date="2017-02" db="EMBL/GenBank/DDBJ databases">
        <authorList>
            <person name="Peterson S.W."/>
        </authorList>
    </citation>
    <scope>NUCLEOTIDE SEQUENCE [LARGE SCALE GENOMIC DNA]</scope>
    <source>
        <strain evidence="1 2">DSM 22335</strain>
    </source>
</reference>
<sequence>MNKILLYIICLLVSVFVNGQAKPSGVLMQSIDAFDEKTNKYVPYLPGSTGHRLFYYRDSLVIFQVPHFTFSSTDTSSLAGTEKLLYVVFIDLRSLSFYEYPEFSAQSRFTKKYKQADSMPIKYSWNFYSFAETQKFDSVHWVADTIINNIKYRRLQALYSQDYQNSPTTVQKQRHIMQLLTSCAQKGSIFHMSRSLEKRYNAGCPFEIAIDRIVSPKGVFKIELQYMRPLTKHENEIFDIWEKNARLYPVKNK</sequence>
<dbReference type="AlphaFoldDB" id="A0A1T4NHC9"/>
<organism evidence="1 2">
    <name type="scientific">Sediminibacterium ginsengisoli</name>
    <dbReference type="NCBI Taxonomy" id="413434"/>
    <lineage>
        <taxon>Bacteria</taxon>
        <taxon>Pseudomonadati</taxon>
        <taxon>Bacteroidota</taxon>
        <taxon>Chitinophagia</taxon>
        <taxon>Chitinophagales</taxon>
        <taxon>Chitinophagaceae</taxon>
        <taxon>Sediminibacterium</taxon>
    </lineage>
</organism>
<name>A0A1T4NHC9_9BACT</name>
<dbReference type="OrthoDB" id="686402at2"/>
<accession>A0A1T4NHC9</accession>
<gene>
    <name evidence="1" type="ORF">SAMN04488132_104251</name>
</gene>
<evidence type="ECO:0000313" key="2">
    <source>
        <dbReference type="Proteomes" id="UP000190888"/>
    </source>
</evidence>
<proteinExistence type="predicted"/>
<protein>
    <submittedName>
        <fullName evidence="1">Uncharacterized protein</fullName>
    </submittedName>
</protein>